<comment type="similarity">
    <text evidence="1 10">Belongs to the protein kinase superfamily. CAMK Ser/Thr protein kinase family. PIM subfamily.</text>
</comment>
<dbReference type="GO" id="GO:0007346">
    <property type="term" value="P:regulation of mitotic cell cycle"/>
    <property type="evidence" value="ECO:0007669"/>
    <property type="project" value="TreeGrafter"/>
</dbReference>
<dbReference type="InterPro" id="IPR017348">
    <property type="entry name" value="PIM1/2/3"/>
</dbReference>
<sequence length="300" mass="34176">SGCNKLFYRKCYNSFKSRYVVGDELGQGGFGSVYKGSRISDGLQVAIKFVSKRKTSRFLYSSKAVPAEVALMQIMSQPPICNNIVQLIEWFDEPQRYILIQERPDPCMDLESFLKKQGNCMDEDMARDIMVQVVEAVNQCSKRGVLHRDIKLQNLLINIDTLEVKLIDFGCGDLIKTTPYDRYAGTFRYCPPEFLVYGSYDADPATVWSLGVLLFRMVYGHLPFASKFETIVGIFVFKDGLSKECRNLIAWCLEWLPSKRPTGEVAEPGQSGCQTTASHGRLIWLHSMRNCNYLNEVYTK</sequence>
<keyword evidence="3" id="KW-0597">Phosphoprotein</keyword>
<comment type="function">
    <text evidence="10">Proto-oncogene with serine/threonine kinase activity involved in cell survival and cell proliferation.</text>
</comment>
<evidence type="ECO:0000256" key="2">
    <source>
        <dbReference type="ARBA" id="ARBA00022527"/>
    </source>
</evidence>
<comment type="catalytic activity">
    <reaction evidence="8 10">
        <text>L-threonyl-[protein] + ATP = O-phospho-L-threonyl-[protein] + ADP + H(+)</text>
        <dbReference type="Rhea" id="RHEA:46608"/>
        <dbReference type="Rhea" id="RHEA-COMP:11060"/>
        <dbReference type="Rhea" id="RHEA-COMP:11605"/>
        <dbReference type="ChEBI" id="CHEBI:15378"/>
        <dbReference type="ChEBI" id="CHEBI:30013"/>
        <dbReference type="ChEBI" id="CHEBI:30616"/>
        <dbReference type="ChEBI" id="CHEBI:61977"/>
        <dbReference type="ChEBI" id="CHEBI:456216"/>
        <dbReference type="EC" id="2.7.11.1"/>
    </reaction>
</comment>
<dbReference type="InterPro" id="IPR011009">
    <property type="entry name" value="Kinase-like_dom_sf"/>
</dbReference>
<keyword evidence="2 10" id="KW-0723">Serine/threonine-protein kinase</keyword>
<proteinExistence type="inferred from homology"/>
<evidence type="ECO:0000256" key="12">
    <source>
        <dbReference type="PIRSR" id="PIRSR037993-2"/>
    </source>
</evidence>
<dbReference type="GO" id="GO:0043066">
    <property type="term" value="P:negative regulation of apoptotic process"/>
    <property type="evidence" value="ECO:0007669"/>
    <property type="project" value="UniProtKB-UniRule"/>
</dbReference>
<feature type="active site" description="Proton acceptor" evidence="11">
    <location>
        <position position="149"/>
    </location>
</feature>
<evidence type="ECO:0000256" key="7">
    <source>
        <dbReference type="ARBA" id="ARBA00022840"/>
    </source>
</evidence>
<keyword evidence="16" id="KW-1185">Reference proteome</keyword>
<reference evidence="15 16" key="1">
    <citation type="submission" date="2020-10" db="EMBL/GenBank/DDBJ databases">
        <title>Pygocentrus nattereri (red-bellied piranha) genome, fPygNat1, primary haplotype.</title>
        <authorList>
            <person name="Myers G."/>
            <person name="Meyer A."/>
            <person name="Karagic N."/>
            <person name="Pippel M."/>
            <person name="Winkler S."/>
            <person name="Tracey A."/>
            <person name="Wood J."/>
            <person name="Formenti G."/>
            <person name="Howe K."/>
            <person name="Fedrigo O."/>
            <person name="Jarvis E.D."/>
        </authorList>
    </citation>
    <scope>NUCLEOTIDE SEQUENCE [LARGE SCALE GENOMIC DNA]</scope>
</reference>
<feature type="binding site" evidence="12">
    <location>
        <position position="102"/>
    </location>
    <ligand>
        <name>ATP</name>
        <dbReference type="ChEBI" id="CHEBI:30616"/>
    </ligand>
</feature>
<organism evidence="15 16">
    <name type="scientific">Pygocentrus nattereri</name>
    <name type="common">Red-bellied piranha</name>
    <dbReference type="NCBI Taxonomy" id="42514"/>
    <lineage>
        <taxon>Eukaryota</taxon>
        <taxon>Metazoa</taxon>
        <taxon>Chordata</taxon>
        <taxon>Craniata</taxon>
        <taxon>Vertebrata</taxon>
        <taxon>Euteleostomi</taxon>
        <taxon>Actinopterygii</taxon>
        <taxon>Neopterygii</taxon>
        <taxon>Teleostei</taxon>
        <taxon>Ostariophysi</taxon>
        <taxon>Characiformes</taxon>
        <taxon>Characoidei</taxon>
        <taxon>Pygocentrus</taxon>
    </lineage>
</organism>
<dbReference type="Ensembl" id="ENSPNAT00000020993.2">
    <property type="protein sequence ID" value="ENSPNAP00000013414.2"/>
    <property type="gene ID" value="ENSPNAG00000006901.2"/>
</dbReference>
<keyword evidence="6 10" id="KW-0418">Kinase</keyword>
<evidence type="ECO:0000313" key="16">
    <source>
        <dbReference type="Proteomes" id="UP001501920"/>
    </source>
</evidence>
<dbReference type="GeneTree" id="ENSGT00950000182996"/>
<evidence type="ECO:0000256" key="13">
    <source>
        <dbReference type="PROSITE-ProRule" id="PRU10141"/>
    </source>
</evidence>
<dbReference type="Proteomes" id="UP001501920">
    <property type="component" value="Chromosome 25"/>
</dbReference>
<accession>A0A3B4CSA8</accession>
<dbReference type="SUPFAM" id="SSF56112">
    <property type="entry name" value="Protein kinase-like (PK-like)"/>
    <property type="match status" value="1"/>
</dbReference>
<dbReference type="STRING" id="42514.ENSPNAP00000013414"/>
<evidence type="ECO:0000256" key="6">
    <source>
        <dbReference type="ARBA" id="ARBA00022777"/>
    </source>
</evidence>
<dbReference type="PROSITE" id="PS50011">
    <property type="entry name" value="PROTEIN_KINASE_DOM"/>
    <property type="match status" value="1"/>
</dbReference>
<dbReference type="PANTHER" id="PTHR22984:SF11">
    <property type="entry name" value="AURORA KINASE-RELATED"/>
    <property type="match status" value="1"/>
</dbReference>
<dbReference type="GO" id="GO:0106310">
    <property type="term" value="F:protein serine kinase activity"/>
    <property type="evidence" value="ECO:0007669"/>
    <property type="project" value="UniProtKB-UniRule"/>
</dbReference>
<evidence type="ECO:0000259" key="14">
    <source>
        <dbReference type="PROSITE" id="PS50011"/>
    </source>
</evidence>
<evidence type="ECO:0000256" key="10">
    <source>
        <dbReference type="PIRNR" id="PIRNR037993"/>
    </source>
</evidence>
<evidence type="ECO:0000256" key="9">
    <source>
        <dbReference type="ARBA" id="ARBA00048679"/>
    </source>
</evidence>
<dbReference type="AlphaFoldDB" id="A0A3B4CSA8"/>
<protein>
    <recommendedName>
        <fullName evidence="10">Serine/threonine-protein kinase</fullName>
        <ecNumber evidence="10">2.7.11.1</ecNumber>
    </recommendedName>
</protein>
<dbReference type="PANTHER" id="PTHR22984">
    <property type="entry name" value="SERINE/THREONINE-PROTEIN KINASE PIM"/>
    <property type="match status" value="1"/>
</dbReference>
<dbReference type="PROSITE" id="PS00108">
    <property type="entry name" value="PROTEIN_KINASE_ST"/>
    <property type="match status" value="1"/>
</dbReference>
<evidence type="ECO:0000313" key="15">
    <source>
        <dbReference type="Ensembl" id="ENSPNAP00000013414.2"/>
    </source>
</evidence>
<reference evidence="15" key="2">
    <citation type="submission" date="2025-08" db="UniProtKB">
        <authorList>
            <consortium name="Ensembl"/>
        </authorList>
    </citation>
    <scope>IDENTIFICATION</scope>
</reference>
<comment type="catalytic activity">
    <reaction evidence="9 10">
        <text>L-seryl-[protein] + ATP = O-phospho-L-seryl-[protein] + ADP + H(+)</text>
        <dbReference type="Rhea" id="RHEA:17989"/>
        <dbReference type="Rhea" id="RHEA-COMP:9863"/>
        <dbReference type="Rhea" id="RHEA-COMP:11604"/>
        <dbReference type="ChEBI" id="CHEBI:15378"/>
        <dbReference type="ChEBI" id="CHEBI:29999"/>
        <dbReference type="ChEBI" id="CHEBI:30616"/>
        <dbReference type="ChEBI" id="CHEBI:83421"/>
        <dbReference type="ChEBI" id="CHEBI:456216"/>
        <dbReference type="EC" id="2.7.11.1"/>
    </reaction>
</comment>
<feature type="binding site" evidence="12">
    <location>
        <position position="109"/>
    </location>
    <ligand>
        <name>ATP</name>
        <dbReference type="ChEBI" id="CHEBI:30616"/>
    </ligand>
</feature>
<feature type="domain" description="Protein kinase" evidence="14">
    <location>
        <begin position="19"/>
        <end position="282"/>
    </location>
</feature>
<feature type="binding site" evidence="12 13">
    <location>
        <position position="48"/>
    </location>
    <ligand>
        <name>ATP</name>
        <dbReference type="ChEBI" id="CHEBI:30616"/>
    </ligand>
</feature>
<feature type="binding site" evidence="12">
    <location>
        <begin position="25"/>
        <end position="33"/>
    </location>
    <ligand>
        <name>ATP</name>
        <dbReference type="ChEBI" id="CHEBI:30616"/>
    </ligand>
</feature>
<dbReference type="Gene3D" id="1.10.510.10">
    <property type="entry name" value="Transferase(Phosphotransferase) domain 1"/>
    <property type="match status" value="1"/>
</dbReference>
<dbReference type="Pfam" id="PF00069">
    <property type="entry name" value="Pkinase"/>
    <property type="match status" value="1"/>
</dbReference>
<dbReference type="GO" id="GO:0004674">
    <property type="term" value="F:protein serine/threonine kinase activity"/>
    <property type="evidence" value="ECO:0007669"/>
    <property type="project" value="UniProtKB-UniRule"/>
</dbReference>
<evidence type="ECO:0000256" key="8">
    <source>
        <dbReference type="ARBA" id="ARBA00047899"/>
    </source>
</evidence>
<dbReference type="SMART" id="SM00220">
    <property type="entry name" value="S_TKc"/>
    <property type="match status" value="1"/>
</dbReference>
<dbReference type="Gene3D" id="3.30.200.20">
    <property type="entry name" value="Phosphorylase Kinase, domain 1"/>
    <property type="match status" value="1"/>
</dbReference>
<dbReference type="InterPro" id="IPR051138">
    <property type="entry name" value="PIM_Ser/Thr_kinase"/>
</dbReference>
<keyword evidence="5 10" id="KW-0547">Nucleotide-binding</keyword>
<reference evidence="15" key="3">
    <citation type="submission" date="2025-09" db="UniProtKB">
        <authorList>
            <consortium name="Ensembl"/>
        </authorList>
    </citation>
    <scope>IDENTIFICATION</scope>
</reference>
<dbReference type="InterPro" id="IPR017441">
    <property type="entry name" value="Protein_kinase_ATP_BS"/>
</dbReference>
<dbReference type="PROSITE" id="PS00107">
    <property type="entry name" value="PROTEIN_KINASE_ATP"/>
    <property type="match status" value="1"/>
</dbReference>
<dbReference type="PIRSF" id="PIRSF037993">
    <property type="entry name" value="STPK_Pim-1"/>
    <property type="match status" value="1"/>
</dbReference>
<evidence type="ECO:0000256" key="11">
    <source>
        <dbReference type="PIRSR" id="PIRSR037993-1"/>
    </source>
</evidence>
<dbReference type="GO" id="GO:0005737">
    <property type="term" value="C:cytoplasm"/>
    <property type="evidence" value="ECO:0007669"/>
    <property type="project" value="UniProtKB-UniRule"/>
</dbReference>
<dbReference type="InterPro" id="IPR008271">
    <property type="entry name" value="Ser/Thr_kinase_AS"/>
</dbReference>
<keyword evidence="7 10" id="KW-0067">ATP-binding</keyword>
<evidence type="ECO:0000256" key="3">
    <source>
        <dbReference type="ARBA" id="ARBA00022553"/>
    </source>
</evidence>
<dbReference type="InterPro" id="IPR000719">
    <property type="entry name" value="Prot_kinase_dom"/>
</dbReference>
<evidence type="ECO:0000256" key="1">
    <source>
        <dbReference type="ARBA" id="ARBA00005505"/>
    </source>
</evidence>
<keyword evidence="4 10" id="KW-0808">Transferase</keyword>
<dbReference type="GO" id="GO:0005524">
    <property type="term" value="F:ATP binding"/>
    <property type="evidence" value="ECO:0007669"/>
    <property type="project" value="UniProtKB-UniRule"/>
</dbReference>
<evidence type="ECO:0000256" key="5">
    <source>
        <dbReference type="ARBA" id="ARBA00022741"/>
    </source>
</evidence>
<name>A0A3B4CSA8_PYGNA</name>
<dbReference type="EC" id="2.7.11.1" evidence="10"/>
<evidence type="ECO:0000256" key="4">
    <source>
        <dbReference type="ARBA" id="ARBA00022679"/>
    </source>
</evidence>